<evidence type="ECO:0000256" key="11">
    <source>
        <dbReference type="ARBA" id="ARBA00032212"/>
    </source>
</evidence>
<evidence type="ECO:0000313" key="14">
    <source>
        <dbReference type="EMBL" id="CAH2354430.1"/>
    </source>
</evidence>
<sequence length="275" mass="30528">MKSKNDASKRVQSTFKHASGSQSTTCKVCGMTYFPHIPKDKELHVKYHKKFVSGVSWPPSLHDKEGVLMTKSVRPTEKRRMLSSSSSSSSSSSLSLSSSSPIVISFVSVSKSSNSQLRKVEDLLTLVNSELSAPRDSQEWKKNHTTSEDVSIEGRAFVAIYQNKAIAIVTTDPIYSRATQCKWMVHKNQSIVPNQVNNSIKIGISRIWTAPNYRYMGIAKYLLQCVMEHSIYGVTLSKNEIGFSQPSFAGGLLAKSFNGVLHKSGEILIPVYMEK</sequence>
<protein>
    <recommendedName>
        <fullName evidence="3">N-acetyltransferase ECO1</fullName>
    </recommendedName>
    <alternativeName>
        <fullName evidence="11">Establishment of cohesion protein 1</fullName>
    </alternativeName>
</protein>
<accession>A0A9P0QT35</accession>
<comment type="similarity">
    <text evidence="2">Belongs to the acetyltransferase family. ECO subfamily.</text>
</comment>
<dbReference type="PANTHER" id="PTHR45884:SF2">
    <property type="entry name" value="N-ACETYLTRANSFERASE ECO"/>
    <property type="match status" value="1"/>
</dbReference>
<dbReference type="Proteomes" id="UP000837801">
    <property type="component" value="Unassembled WGS sequence"/>
</dbReference>
<evidence type="ECO:0000259" key="13">
    <source>
        <dbReference type="PROSITE" id="PS51186"/>
    </source>
</evidence>
<evidence type="ECO:0000256" key="8">
    <source>
        <dbReference type="ARBA" id="ARBA00023242"/>
    </source>
</evidence>
<feature type="compositionally biased region" description="Low complexity" evidence="12">
    <location>
        <begin position="82"/>
        <end position="97"/>
    </location>
</feature>
<keyword evidence="10" id="KW-0012">Acyltransferase</keyword>
<dbReference type="InterPro" id="IPR028009">
    <property type="entry name" value="ESCO_Acetyltransf_dom"/>
</dbReference>
<feature type="region of interest" description="Disordered" evidence="12">
    <location>
        <begin position="68"/>
        <end position="97"/>
    </location>
</feature>
<dbReference type="PANTHER" id="PTHR45884">
    <property type="entry name" value="N-ACETYLTRANSFERASE ECO"/>
    <property type="match status" value="1"/>
</dbReference>
<keyword evidence="7" id="KW-0862">Zinc</keyword>
<dbReference type="SUPFAM" id="SSF55729">
    <property type="entry name" value="Acyl-CoA N-acyltransferases (Nat)"/>
    <property type="match status" value="1"/>
</dbReference>
<evidence type="ECO:0000256" key="4">
    <source>
        <dbReference type="ARBA" id="ARBA00022679"/>
    </source>
</evidence>
<dbReference type="GO" id="GO:0005634">
    <property type="term" value="C:nucleus"/>
    <property type="evidence" value="ECO:0007669"/>
    <property type="project" value="UniProtKB-SubCell"/>
</dbReference>
<dbReference type="Pfam" id="PF13878">
    <property type="entry name" value="zf-C2H2_3"/>
    <property type="match status" value="1"/>
</dbReference>
<organism evidence="14 15">
    <name type="scientific">[Candida] railenensis</name>
    <dbReference type="NCBI Taxonomy" id="45579"/>
    <lineage>
        <taxon>Eukaryota</taxon>
        <taxon>Fungi</taxon>
        <taxon>Dikarya</taxon>
        <taxon>Ascomycota</taxon>
        <taxon>Saccharomycotina</taxon>
        <taxon>Pichiomycetes</taxon>
        <taxon>Debaryomycetaceae</taxon>
        <taxon>Kurtzmaniella</taxon>
    </lineage>
</organism>
<evidence type="ECO:0000256" key="9">
    <source>
        <dbReference type="ARBA" id="ARBA00023306"/>
    </source>
</evidence>
<evidence type="ECO:0000256" key="3">
    <source>
        <dbReference type="ARBA" id="ARBA00022043"/>
    </source>
</evidence>
<keyword evidence="9" id="KW-0131">Cell cycle</keyword>
<evidence type="ECO:0000256" key="6">
    <source>
        <dbReference type="ARBA" id="ARBA00022771"/>
    </source>
</evidence>
<keyword evidence="6" id="KW-0863">Zinc-finger</keyword>
<dbReference type="InterPro" id="IPR000182">
    <property type="entry name" value="GNAT_dom"/>
</dbReference>
<dbReference type="AlphaFoldDB" id="A0A9P0QT35"/>
<dbReference type="GO" id="GO:0061733">
    <property type="term" value="F:protein-lysine-acetyltransferase activity"/>
    <property type="evidence" value="ECO:0007669"/>
    <property type="project" value="TreeGrafter"/>
</dbReference>
<feature type="domain" description="N-acetyltransferase" evidence="13">
    <location>
        <begin position="107"/>
        <end position="275"/>
    </location>
</feature>
<comment type="caution">
    <text evidence="14">The sequence shown here is derived from an EMBL/GenBank/DDBJ whole genome shotgun (WGS) entry which is preliminary data.</text>
</comment>
<keyword evidence="15" id="KW-1185">Reference proteome</keyword>
<dbReference type="PROSITE" id="PS51186">
    <property type="entry name" value="GNAT"/>
    <property type="match status" value="1"/>
</dbReference>
<evidence type="ECO:0000256" key="10">
    <source>
        <dbReference type="ARBA" id="ARBA00023315"/>
    </source>
</evidence>
<dbReference type="Pfam" id="PF13880">
    <property type="entry name" value="Acetyltransf_13"/>
    <property type="match status" value="1"/>
</dbReference>
<evidence type="ECO:0000256" key="2">
    <source>
        <dbReference type="ARBA" id="ARBA00005816"/>
    </source>
</evidence>
<keyword evidence="4" id="KW-0808">Transferase</keyword>
<name>A0A9P0QT35_9ASCO</name>
<dbReference type="InterPro" id="IPR028005">
    <property type="entry name" value="AcTrfase_ESCO_Znf_dom"/>
</dbReference>
<evidence type="ECO:0000256" key="7">
    <source>
        <dbReference type="ARBA" id="ARBA00022833"/>
    </source>
</evidence>
<dbReference type="GO" id="GO:0007064">
    <property type="term" value="P:mitotic sister chromatid cohesion"/>
    <property type="evidence" value="ECO:0007669"/>
    <property type="project" value="TreeGrafter"/>
</dbReference>
<evidence type="ECO:0000256" key="5">
    <source>
        <dbReference type="ARBA" id="ARBA00022723"/>
    </source>
</evidence>
<dbReference type="EMBL" id="CAKXYY010000016">
    <property type="protein sequence ID" value="CAH2354430.1"/>
    <property type="molecule type" value="Genomic_DNA"/>
</dbReference>
<gene>
    <name evidence="14" type="ORF">CLIB1423_16S02498</name>
</gene>
<evidence type="ECO:0000256" key="1">
    <source>
        <dbReference type="ARBA" id="ARBA00004123"/>
    </source>
</evidence>
<dbReference type="Gene3D" id="3.40.630.30">
    <property type="match status" value="1"/>
</dbReference>
<keyword evidence="8" id="KW-0539">Nucleus</keyword>
<evidence type="ECO:0000313" key="15">
    <source>
        <dbReference type="Proteomes" id="UP000837801"/>
    </source>
</evidence>
<dbReference type="GO" id="GO:0008270">
    <property type="term" value="F:zinc ion binding"/>
    <property type="evidence" value="ECO:0007669"/>
    <property type="project" value="UniProtKB-KW"/>
</dbReference>
<dbReference type="GO" id="GO:0000785">
    <property type="term" value="C:chromatin"/>
    <property type="evidence" value="ECO:0007669"/>
    <property type="project" value="TreeGrafter"/>
</dbReference>
<reference evidence="14" key="1">
    <citation type="submission" date="2022-03" db="EMBL/GenBank/DDBJ databases">
        <authorList>
            <person name="Legras J.-L."/>
            <person name="Devillers H."/>
            <person name="Grondin C."/>
        </authorList>
    </citation>
    <scope>NUCLEOTIDE SEQUENCE</scope>
    <source>
        <strain evidence="14">CLIB 1423</strain>
    </source>
</reference>
<dbReference type="OrthoDB" id="428854at2759"/>
<evidence type="ECO:0000256" key="12">
    <source>
        <dbReference type="SAM" id="MobiDB-lite"/>
    </source>
</evidence>
<proteinExistence type="inferred from homology"/>
<keyword evidence="5" id="KW-0479">Metal-binding</keyword>
<dbReference type="InterPro" id="IPR016181">
    <property type="entry name" value="Acyl_CoA_acyltransferase"/>
</dbReference>
<comment type="subcellular location">
    <subcellularLocation>
        <location evidence="1">Nucleus</location>
    </subcellularLocation>
</comment>